<gene>
    <name evidence="3" type="ORF">Enr17x_20580</name>
</gene>
<dbReference type="OrthoDB" id="278125at2"/>
<feature type="compositionally biased region" description="Polar residues" evidence="2">
    <location>
        <begin position="353"/>
        <end position="364"/>
    </location>
</feature>
<evidence type="ECO:0000313" key="4">
    <source>
        <dbReference type="Proteomes" id="UP000318313"/>
    </source>
</evidence>
<dbReference type="Proteomes" id="UP000318313">
    <property type="component" value="Chromosome"/>
</dbReference>
<protein>
    <submittedName>
        <fullName evidence="3">NAD-dependent protein deacetylase sirtuin-4</fullName>
    </submittedName>
</protein>
<keyword evidence="1" id="KW-0175">Coiled coil</keyword>
<organism evidence="3 4">
    <name type="scientific">Gimesia fumaroli</name>
    <dbReference type="NCBI Taxonomy" id="2527976"/>
    <lineage>
        <taxon>Bacteria</taxon>
        <taxon>Pseudomonadati</taxon>
        <taxon>Planctomycetota</taxon>
        <taxon>Planctomycetia</taxon>
        <taxon>Planctomycetales</taxon>
        <taxon>Planctomycetaceae</taxon>
        <taxon>Gimesia</taxon>
    </lineage>
</organism>
<reference evidence="3 4" key="1">
    <citation type="submission" date="2019-03" db="EMBL/GenBank/DDBJ databases">
        <title>Deep-cultivation of Planctomycetes and their phenomic and genomic characterization uncovers novel biology.</title>
        <authorList>
            <person name="Wiegand S."/>
            <person name="Jogler M."/>
            <person name="Boedeker C."/>
            <person name="Pinto D."/>
            <person name="Vollmers J."/>
            <person name="Rivas-Marin E."/>
            <person name="Kohn T."/>
            <person name="Peeters S.H."/>
            <person name="Heuer A."/>
            <person name="Rast P."/>
            <person name="Oberbeckmann S."/>
            <person name="Bunk B."/>
            <person name="Jeske O."/>
            <person name="Meyerdierks A."/>
            <person name="Storesund J.E."/>
            <person name="Kallscheuer N."/>
            <person name="Luecker S."/>
            <person name="Lage O.M."/>
            <person name="Pohl T."/>
            <person name="Merkel B.J."/>
            <person name="Hornburger P."/>
            <person name="Mueller R.-W."/>
            <person name="Bruemmer F."/>
            <person name="Labrenz M."/>
            <person name="Spormann A.M."/>
            <person name="Op den Camp H."/>
            <person name="Overmann J."/>
            <person name="Amann R."/>
            <person name="Jetten M.S.M."/>
            <person name="Mascher T."/>
            <person name="Medema M.H."/>
            <person name="Devos D.P."/>
            <person name="Kaster A.-K."/>
            <person name="Ovreas L."/>
            <person name="Rohde M."/>
            <person name="Galperin M.Y."/>
            <person name="Jogler C."/>
        </authorList>
    </citation>
    <scope>NUCLEOTIDE SEQUENCE [LARGE SCALE GENOMIC DNA]</scope>
    <source>
        <strain evidence="3 4">Enr17</strain>
    </source>
</reference>
<dbReference type="RefSeq" id="WP_145308219.1">
    <property type="nucleotide sequence ID" value="NZ_CP037452.1"/>
</dbReference>
<dbReference type="Gene3D" id="3.40.50.1220">
    <property type="entry name" value="TPP-binding domain"/>
    <property type="match status" value="1"/>
</dbReference>
<evidence type="ECO:0000313" key="3">
    <source>
        <dbReference type="EMBL" id="QDV50022.1"/>
    </source>
</evidence>
<feature type="coiled-coil region" evidence="1">
    <location>
        <begin position="1450"/>
        <end position="1477"/>
    </location>
</feature>
<evidence type="ECO:0000256" key="1">
    <source>
        <dbReference type="SAM" id="Coils"/>
    </source>
</evidence>
<dbReference type="InterPro" id="IPR029035">
    <property type="entry name" value="DHS-like_NAD/FAD-binding_dom"/>
</dbReference>
<name>A0A518IAF3_9PLAN</name>
<keyword evidence="4" id="KW-1185">Reference proteome</keyword>
<feature type="region of interest" description="Disordered" evidence="2">
    <location>
        <begin position="338"/>
        <end position="365"/>
    </location>
</feature>
<dbReference type="Pfam" id="PF13289">
    <property type="entry name" value="SIR2_2"/>
    <property type="match status" value="1"/>
</dbReference>
<dbReference type="KEGG" id="gfm:Enr17x_20580"/>
<sequence>MNAARHETTQKKQPSVRDLDTTNFICQIRTELAEGNGFVPLLGAGVSVGSGVPIISEVRAYLAKCLKLALGVGLQEQDRRKRRWYPRTDAWPQLQNIRLQDAHHAFDEIVAEIHKKRESSYSAQNESQVFEEAIGALADWRSLLLLLSRLEYFPESTAQTDKHTCQSAKKNPTYILRLGPPNYDVIDSFFHHITSGKRPCLVHSMIAQLASPMRFEVVLTTNLDELTEEAFREAGEPLDPVEVHLSAGIPTASSSRDRILIKLHGGRYGVRADYSLDDEPTLKEKENFASYFWRHTQESTIDEDLKFSNSEKDIKNHAFILGTSGNDRRVVELLKYTVKRQQEDQPQDSDQSTENGKSNDTQNAPPKIFWVCYTERDQQEVKAAFQDSNAEVYTVTQAFLGAFLLQLFQSVTCSLPPKSAPFPSSASFSFPPGNLTPKKIQQLNDLIHAGIDISGSKVSETADSLFHDEKRVHTEKIRECRLLRLTALPDQHGVVSKGIHHFYRAMSKQRQCVWMSMEHIGSTDELFEILTDAVAKTAGLSDWMPIVLYDQSEKAVGEIRRLTQGRKEWVIFIDARDGAGSSRCDMDDKIKSNDDVLTRPNGWLDRVIKTDTRHQRTELDDPSSNANDFADLLARVSGLECQNVNLVLLYHAYLTEKDDEEEHIPSPLHQFLNSKKLGRCIQVEDGYAFQTTNLAGTIKPPAGPYDSKEINTKVGIIQSTSLQQNFTQEKTAKQGLKWARNKDKATFLLALCLADRFRYADLLLSDAFFPPESLHPSKRDDSNQSRRRYKLIFGDANQDTSKNIGWINELADAEKCLVRRMPGNFTWMHAPARNYLRKYFHKKASSNAINNTWDVRNSKTVTRFPFACFRAHYLIANWYDKLFRSSGDPLAGLEGVTHYLNAAYEAFQMMRDNQAKKNRKSSVCWTPPKESSDVPVVPHEQIIVALTAARLLLQEVEPAASVTGYPKATCRRLVYIREKLLKTLHTEFSNKTSPPVNFIKKDQLALENAQSLIHQMVLRALYIKRGIAREVSEHNRGFFRHRQIREYLLTHKITVNKFMPETTEEFDEIKNNRKQTWPELLKSTIWKKWLKSKTISTGELHLLNEFASWYRHGGILSLATRGYPATIRQLNYAYQISCSVIRDRKIRAFPEWNFKTPNKNSKSPDLLRLIQSVKRLDNKQLSQVQNFAEALFFDPALIPDDIENPYRGNFKKKKDLKAFHDLLHLIEQQITGDEIEALLPKQLDEWQLVAVSDLAKCLCRQVQWLIVQIESARFACGQSIKKQEEQWCQKAIQIHKLFNRLSRRMNPSDTDSSSHCRQMMETQMSTIYGIQNDWHKAHECLDRALGLTSNLGAADSLLNSGIIELHRAQLFLLHARSLGNGIIPETRRNLLRLLHRVARGNYSRGLEGLKKSEQEIIDYLKDAKKYWKKKGIKKPSKATPEEKKKWKTDLSSGRRLLEDAEASLKKAELALVQKRKNVWWSTWLFELQAKVVEYRLLFSIHERVHHLAWKSQEDLRDLITSTRAGIVPIPDFGSNSSPRSEPTILDEALENTLRMVRLDLVRLSRVVESYAFCHWALSVLIQLSPDLEWLPTRQEMMRKALGADRQRTAIEILQSKIKRRTSMPPVLDPFAHAYAENTLQLARDVVDFTPIHGGS</sequence>
<dbReference type="EMBL" id="CP037452">
    <property type="protein sequence ID" value="QDV50022.1"/>
    <property type="molecule type" value="Genomic_DNA"/>
</dbReference>
<evidence type="ECO:0000256" key="2">
    <source>
        <dbReference type="SAM" id="MobiDB-lite"/>
    </source>
</evidence>
<proteinExistence type="predicted"/>
<accession>A0A518IAF3</accession>
<dbReference type="SUPFAM" id="SSF52467">
    <property type="entry name" value="DHS-like NAD/FAD-binding domain"/>
    <property type="match status" value="1"/>
</dbReference>